<reference evidence="1 2" key="1">
    <citation type="journal article" date="2019" name="Int. J. Syst. Evol. Microbiol.">
        <title>The Global Catalogue of Microorganisms (GCM) 10K type strain sequencing project: providing services to taxonomists for standard genome sequencing and annotation.</title>
        <authorList>
            <consortium name="The Broad Institute Genomics Platform"/>
            <consortium name="The Broad Institute Genome Sequencing Center for Infectious Disease"/>
            <person name="Wu L."/>
            <person name="Ma J."/>
        </authorList>
    </citation>
    <scope>NUCLEOTIDE SEQUENCE [LARGE SCALE GENOMIC DNA]</scope>
    <source>
        <strain evidence="1 2">JCM 9731</strain>
    </source>
</reference>
<dbReference type="EMBL" id="BAAADJ010000012">
    <property type="protein sequence ID" value="GAA0322951.1"/>
    <property type="molecule type" value="Genomic_DNA"/>
</dbReference>
<evidence type="ECO:0000313" key="1">
    <source>
        <dbReference type="EMBL" id="GAA0322951.1"/>
    </source>
</evidence>
<name>A0ABN0W1T7_9BACI</name>
<comment type="caution">
    <text evidence="1">The sequence shown here is derived from an EMBL/GenBank/DDBJ whole genome shotgun (WGS) entry which is preliminary data.</text>
</comment>
<dbReference type="Proteomes" id="UP001500782">
    <property type="component" value="Unassembled WGS sequence"/>
</dbReference>
<protein>
    <submittedName>
        <fullName evidence="1">Uncharacterized protein</fullName>
    </submittedName>
</protein>
<keyword evidence="2" id="KW-1185">Reference proteome</keyword>
<sequence>MKKKRINRDQNQLEEEISKIEKQIAAAVWLQAIGQTVEAILLLKLLMLKEESEGEIKVATGVWIQTIGQILEALGVTKEITALDKNVLTEAQKIVITGDLLQSVGAAVETIGGKEILVENTDGFIP</sequence>
<proteinExistence type="predicted"/>
<gene>
    <name evidence="1" type="ORF">GCM10008967_11840</name>
</gene>
<dbReference type="RefSeq" id="WP_343797224.1">
    <property type="nucleotide sequence ID" value="NZ_BAAADJ010000012.1"/>
</dbReference>
<accession>A0ABN0W1T7</accession>
<evidence type="ECO:0000313" key="2">
    <source>
        <dbReference type="Proteomes" id="UP001500782"/>
    </source>
</evidence>
<organism evidence="1 2">
    <name type="scientific">Bacillus carboniphilus</name>
    <dbReference type="NCBI Taxonomy" id="86663"/>
    <lineage>
        <taxon>Bacteria</taxon>
        <taxon>Bacillati</taxon>
        <taxon>Bacillota</taxon>
        <taxon>Bacilli</taxon>
        <taxon>Bacillales</taxon>
        <taxon>Bacillaceae</taxon>
        <taxon>Bacillus</taxon>
    </lineage>
</organism>